<evidence type="ECO:0008006" key="3">
    <source>
        <dbReference type="Google" id="ProtNLM"/>
    </source>
</evidence>
<accession>A0ABS1MGL3</accession>
<evidence type="ECO:0000313" key="2">
    <source>
        <dbReference type="Proteomes" id="UP000602198"/>
    </source>
</evidence>
<keyword evidence="2" id="KW-1185">Reference proteome</keyword>
<name>A0ABS1MGL3_9NOCA</name>
<reference evidence="1 2" key="1">
    <citation type="submission" date="2021-01" db="EMBL/GenBank/DDBJ databases">
        <title>WGS of actinomycetes isolated from Thailand.</title>
        <authorList>
            <person name="Thawai C."/>
        </authorList>
    </citation>
    <scope>NUCLEOTIDE SEQUENCE [LARGE SCALE GENOMIC DNA]</scope>
    <source>
        <strain evidence="1 2">LPG 2</strain>
    </source>
</reference>
<comment type="caution">
    <text evidence="1">The sequence shown here is derived from an EMBL/GenBank/DDBJ whole genome shotgun (WGS) entry which is preliminary data.</text>
</comment>
<dbReference type="EMBL" id="JAERRJ010000018">
    <property type="protein sequence ID" value="MBL1079702.1"/>
    <property type="molecule type" value="Genomic_DNA"/>
</dbReference>
<organism evidence="1 2">
    <name type="scientific">Nocardia acididurans</name>
    <dbReference type="NCBI Taxonomy" id="2802282"/>
    <lineage>
        <taxon>Bacteria</taxon>
        <taxon>Bacillati</taxon>
        <taxon>Actinomycetota</taxon>
        <taxon>Actinomycetes</taxon>
        <taxon>Mycobacteriales</taxon>
        <taxon>Nocardiaceae</taxon>
        <taxon>Nocardia</taxon>
    </lineage>
</organism>
<dbReference type="Gene3D" id="1.10.10.60">
    <property type="entry name" value="Homeodomain-like"/>
    <property type="match status" value="1"/>
</dbReference>
<protein>
    <recommendedName>
        <fullName evidence="3">TetR family transcriptional regulator</fullName>
    </recommendedName>
</protein>
<dbReference type="InterPro" id="IPR036271">
    <property type="entry name" value="Tet_transcr_reg_TetR-rel_C_sf"/>
</dbReference>
<proteinExistence type="predicted"/>
<evidence type="ECO:0000313" key="1">
    <source>
        <dbReference type="EMBL" id="MBL1079702.1"/>
    </source>
</evidence>
<sequence length="218" mass="23570">MPRRSKELDEATPQAIAEAGLAIIEKRGSSELSFRAIAAYLQVSHTTVVRRGGGDLNGLLDLLADHLARGLPDIEPGSLPWAQATAQRFTAFYTLLAAHPGLVLLRGPRPWLGPILLAKLFEPQVADNLSLGLPIRTALHAYREMYLFTLANAGLVDHHTPRSTAARIRSSLAGCDPVEHPLVAAHVGEIAALVTDGDEIFRDGLRRLIESWDPATGQ</sequence>
<dbReference type="SUPFAM" id="SSF48498">
    <property type="entry name" value="Tetracyclin repressor-like, C-terminal domain"/>
    <property type="match status" value="1"/>
</dbReference>
<dbReference type="Proteomes" id="UP000602198">
    <property type="component" value="Unassembled WGS sequence"/>
</dbReference>
<dbReference type="Gene3D" id="1.10.357.10">
    <property type="entry name" value="Tetracycline Repressor, domain 2"/>
    <property type="match status" value="1"/>
</dbReference>
<dbReference type="RefSeq" id="WP_201957009.1">
    <property type="nucleotide sequence ID" value="NZ_JAERRJ010000018.1"/>
</dbReference>
<gene>
    <name evidence="1" type="ORF">JK358_35390</name>
</gene>